<name>A0A6L5YGM5_9FIRM</name>
<dbReference type="AlphaFoldDB" id="A0A6L5YGM5"/>
<proteinExistence type="predicted"/>
<accession>A0A6L5YGM5</accession>
<dbReference type="RefSeq" id="WP_154494913.1">
    <property type="nucleotide sequence ID" value="NZ_DAWCRI010000185.1"/>
</dbReference>
<keyword evidence="2" id="KW-1185">Reference proteome</keyword>
<dbReference type="EMBL" id="VUMU01000001">
    <property type="protein sequence ID" value="MST56857.1"/>
    <property type="molecule type" value="Genomic_DNA"/>
</dbReference>
<gene>
    <name evidence="1" type="ORF">FYJ59_01090</name>
</gene>
<reference evidence="1 2" key="1">
    <citation type="submission" date="2019-08" db="EMBL/GenBank/DDBJ databases">
        <title>In-depth cultivation of the pig gut microbiome towards novel bacterial diversity and tailored functional studies.</title>
        <authorList>
            <person name="Wylensek D."/>
            <person name="Hitch T.C.A."/>
            <person name="Clavel T."/>
        </authorList>
    </citation>
    <scope>NUCLEOTIDE SEQUENCE [LARGE SCALE GENOMIC DNA]</scope>
    <source>
        <strain evidence="1 2">WCA3-601-WT-6H</strain>
    </source>
</reference>
<evidence type="ECO:0000313" key="1">
    <source>
        <dbReference type="EMBL" id="MST56857.1"/>
    </source>
</evidence>
<evidence type="ECO:0000313" key="2">
    <source>
        <dbReference type="Proteomes" id="UP000476055"/>
    </source>
</evidence>
<sequence>MREYDDAVLECFLDKQLQLFPEPVAETLDEAEDFLEECMAVVVDSVGDVIEYFDEAGMDVDGAVDDEILEADEVFDIGDGRYLIVEA</sequence>
<organism evidence="1 2">
    <name type="scientific">Waltera intestinalis</name>
    <dbReference type="NCBI Taxonomy" id="2606635"/>
    <lineage>
        <taxon>Bacteria</taxon>
        <taxon>Bacillati</taxon>
        <taxon>Bacillota</taxon>
        <taxon>Clostridia</taxon>
        <taxon>Lachnospirales</taxon>
        <taxon>Lachnospiraceae</taxon>
        <taxon>Waltera</taxon>
    </lineage>
</organism>
<dbReference type="Proteomes" id="UP000476055">
    <property type="component" value="Unassembled WGS sequence"/>
</dbReference>
<protein>
    <submittedName>
        <fullName evidence="1">Glyoxalase</fullName>
    </submittedName>
</protein>
<comment type="caution">
    <text evidence="1">The sequence shown here is derived from an EMBL/GenBank/DDBJ whole genome shotgun (WGS) entry which is preliminary data.</text>
</comment>